<keyword evidence="5 6" id="KW-0472">Membrane</keyword>
<feature type="transmembrane region" description="Helical" evidence="6">
    <location>
        <begin position="135"/>
        <end position="159"/>
    </location>
</feature>
<evidence type="ECO:0000313" key="9">
    <source>
        <dbReference type="Proteomes" id="UP000468531"/>
    </source>
</evidence>
<feature type="transmembrane region" description="Helical" evidence="6">
    <location>
        <begin position="287"/>
        <end position="306"/>
    </location>
</feature>
<dbReference type="AlphaFoldDB" id="A0A6P1BBZ6"/>
<dbReference type="PANTHER" id="PTHR23505">
    <property type="entry name" value="SPINSTER"/>
    <property type="match status" value="1"/>
</dbReference>
<dbReference type="PROSITE" id="PS50850">
    <property type="entry name" value="MFS"/>
    <property type="match status" value="1"/>
</dbReference>
<sequence>MLWKKRPTAVLAGLLVIHVLAHIDRNMLLGFSPQIITDLKISNTQYGFLVGVVWVLSFGFMALFLGSLADRFSRTRIIAVGVFIWSLCTWASGHAQSFEQMALARFFVASGEAALVPAAVSILTELFSEQKRSTIMGIFFMGIPMGIGASFLLAGTFGASLGWRSTFYALGGLGIVIAVLLAFLKEDRSQTMTHERGAPFVQQVRTVLGLMRSRPPLLFLIIGFVLLHILFAGLSFTQLWMVKERGMDTSSIAVHIGTFQLLFGAMGSVIGGVVGDRLARRLPGGHPAVIVLFIATCAVPMVAYRFVAPGSWAFYVGMCAGFFLPLACYGSANAAIMGMVPAQTRSTVAGFTMLCINVFAIAIGNLAAGRAVDVLVAQCVSSPLTHVVLATDFIGIGSGAFFALAAFFSARQRDLVIHVPARA</sequence>
<dbReference type="Gene3D" id="1.20.1250.20">
    <property type="entry name" value="MFS general substrate transporter like domains"/>
    <property type="match status" value="1"/>
</dbReference>
<feature type="transmembrane region" description="Helical" evidence="6">
    <location>
        <begin position="312"/>
        <end position="336"/>
    </location>
</feature>
<feature type="transmembrane region" description="Helical" evidence="6">
    <location>
        <begin position="77"/>
        <end position="96"/>
    </location>
</feature>
<proteinExistence type="predicted"/>
<protein>
    <submittedName>
        <fullName evidence="8">MFS transporter</fullName>
    </submittedName>
</protein>
<dbReference type="PANTHER" id="PTHR23505:SF79">
    <property type="entry name" value="PROTEIN SPINSTER"/>
    <property type="match status" value="1"/>
</dbReference>
<evidence type="ECO:0000256" key="4">
    <source>
        <dbReference type="ARBA" id="ARBA00022989"/>
    </source>
</evidence>
<evidence type="ECO:0000256" key="3">
    <source>
        <dbReference type="ARBA" id="ARBA00022692"/>
    </source>
</evidence>
<dbReference type="SUPFAM" id="SSF103473">
    <property type="entry name" value="MFS general substrate transporter"/>
    <property type="match status" value="1"/>
</dbReference>
<reference evidence="8 9" key="1">
    <citation type="journal article" date="2020" name="Arch. Microbiol.">
        <title>Bradyrhizobium uaiense sp. nov., a new highly efficient cowpea symbiont.</title>
        <authorList>
            <person name="Cabral Michel D."/>
            <person name="Azarias Guimaraes A."/>
            <person name="Martins da Costa E."/>
            <person name="Soares de Carvalho T."/>
            <person name="Balsanelli E."/>
            <person name="Willems A."/>
            <person name="Maltempi de Souza E."/>
            <person name="de Souza Moreira F.M."/>
        </authorList>
    </citation>
    <scope>NUCLEOTIDE SEQUENCE [LARGE SCALE GENOMIC DNA]</scope>
    <source>
        <strain evidence="8 9">UFLA 03-164</strain>
    </source>
</reference>
<feature type="transmembrane region" description="Helical" evidence="6">
    <location>
        <begin position="102"/>
        <end position="123"/>
    </location>
</feature>
<feature type="transmembrane region" description="Helical" evidence="6">
    <location>
        <begin position="252"/>
        <end position="275"/>
    </location>
</feature>
<keyword evidence="3 6" id="KW-0812">Transmembrane</keyword>
<name>A0A6P1BBZ6_9BRAD</name>
<organism evidence="8 9">
    <name type="scientific">Bradyrhizobium uaiense</name>
    <dbReference type="NCBI Taxonomy" id="2594946"/>
    <lineage>
        <taxon>Bacteria</taxon>
        <taxon>Pseudomonadati</taxon>
        <taxon>Pseudomonadota</taxon>
        <taxon>Alphaproteobacteria</taxon>
        <taxon>Hyphomicrobiales</taxon>
        <taxon>Nitrobacteraceae</taxon>
        <taxon>Bradyrhizobium</taxon>
    </lineage>
</organism>
<dbReference type="Pfam" id="PF07690">
    <property type="entry name" value="MFS_1"/>
    <property type="match status" value="1"/>
</dbReference>
<keyword evidence="4 6" id="KW-1133">Transmembrane helix</keyword>
<feature type="transmembrane region" description="Helical" evidence="6">
    <location>
        <begin position="217"/>
        <end position="240"/>
    </location>
</feature>
<feature type="domain" description="Major facilitator superfamily (MFS) profile" evidence="7">
    <location>
        <begin position="10"/>
        <end position="423"/>
    </location>
</feature>
<dbReference type="InterPro" id="IPR020846">
    <property type="entry name" value="MFS_dom"/>
</dbReference>
<dbReference type="InterPro" id="IPR011701">
    <property type="entry name" value="MFS"/>
</dbReference>
<comment type="caution">
    <text evidence="8">The sequence shown here is derived from an EMBL/GenBank/DDBJ whole genome shotgun (WGS) entry which is preliminary data.</text>
</comment>
<feature type="transmembrane region" description="Helical" evidence="6">
    <location>
        <begin position="165"/>
        <end position="184"/>
    </location>
</feature>
<dbReference type="Proteomes" id="UP000468531">
    <property type="component" value="Unassembled WGS sequence"/>
</dbReference>
<evidence type="ECO:0000313" key="8">
    <source>
        <dbReference type="EMBL" id="NEU95819.1"/>
    </source>
</evidence>
<evidence type="ECO:0000259" key="7">
    <source>
        <dbReference type="PROSITE" id="PS50850"/>
    </source>
</evidence>
<dbReference type="InterPro" id="IPR036259">
    <property type="entry name" value="MFS_trans_sf"/>
</dbReference>
<dbReference type="InterPro" id="IPR044770">
    <property type="entry name" value="MFS_spinster-like"/>
</dbReference>
<comment type="subcellular location">
    <subcellularLocation>
        <location evidence="1">Membrane</location>
        <topology evidence="1">Multi-pass membrane protein</topology>
    </subcellularLocation>
</comment>
<keyword evidence="9" id="KW-1185">Reference proteome</keyword>
<dbReference type="GO" id="GO:0016020">
    <property type="term" value="C:membrane"/>
    <property type="evidence" value="ECO:0007669"/>
    <property type="project" value="UniProtKB-SubCell"/>
</dbReference>
<accession>A0A6P1BBZ6</accession>
<evidence type="ECO:0000256" key="6">
    <source>
        <dbReference type="SAM" id="Phobius"/>
    </source>
</evidence>
<feature type="transmembrane region" description="Helical" evidence="6">
    <location>
        <begin position="348"/>
        <end position="367"/>
    </location>
</feature>
<keyword evidence="2" id="KW-0813">Transport</keyword>
<evidence type="ECO:0000256" key="2">
    <source>
        <dbReference type="ARBA" id="ARBA00022448"/>
    </source>
</evidence>
<gene>
    <name evidence="8" type="ORF">FNJ47_08240</name>
</gene>
<evidence type="ECO:0000256" key="5">
    <source>
        <dbReference type="ARBA" id="ARBA00023136"/>
    </source>
</evidence>
<dbReference type="EMBL" id="VKHP01000021">
    <property type="protein sequence ID" value="NEU95819.1"/>
    <property type="molecule type" value="Genomic_DNA"/>
</dbReference>
<dbReference type="GO" id="GO:0022857">
    <property type="term" value="F:transmembrane transporter activity"/>
    <property type="evidence" value="ECO:0007669"/>
    <property type="project" value="InterPro"/>
</dbReference>
<evidence type="ECO:0000256" key="1">
    <source>
        <dbReference type="ARBA" id="ARBA00004141"/>
    </source>
</evidence>
<feature type="transmembrane region" description="Helical" evidence="6">
    <location>
        <begin position="45"/>
        <end position="65"/>
    </location>
</feature>
<dbReference type="RefSeq" id="WP_163152396.1">
    <property type="nucleotide sequence ID" value="NZ_VKHP01000021.1"/>
</dbReference>
<feature type="transmembrane region" description="Helical" evidence="6">
    <location>
        <begin position="387"/>
        <end position="408"/>
    </location>
</feature>